<proteinExistence type="predicted"/>
<dbReference type="RefSeq" id="WP_367772937.1">
    <property type="nucleotide sequence ID" value="NZ_JBFNXR010000031.1"/>
</dbReference>
<dbReference type="EMBL" id="JBFNXR010000031">
    <property type="protein sequence ID" value="MEW9855435.1"/>
    <property type="molecule type" value="Genomic_DNA"/>
</dbReference>
<feature type="compositionally biased region" description="Basic residues" evidence="1">
    <location>
        <begin position="1"/>
        <end position="11"/>
    </location>
</feature>
<reference evidence="2 3" key="1">
    <citation type="submission" date="2024-06" db="EMBL/GenBank/DDBJ databases">
        <title>Novosphingobium rhizovicinus M1R2S20.</title>
        <authorList>
            <person name="Sun J.-Q."/>
        </authorList>
    </citation>
    <scope>NUCLEOTIDE SEQUENCE [LARGE SCALE GENOMIC DNA]</scope>
    <source>
        <strain evidence="2 3">M1R2S20</strain>
    </source>
</reference>
<dbReference type="Proteomes" id="UP001556118">
    <property type="component" value="Unassembled WGS sequence"/>
</dbReference>
<evidence type="ECO:0000256" key="1">
    <source>
        <dbReference type="SAM" id="MobiDB-lite"/>
    </source>
</evidence>
<accession>A0ABV3RBL5</accession>
<evidence type="ECO:0000313" key="2">
    <source>
        <dbReference type="EMBL" id="MEW9855435.1"/>
    </source>
</evidence>
<gene>
    <name evidence="2" type="ORF">ABUH87_09655</name>
</gene>
<sequence length="208" mass="23625">MLGKNKKRTHTHTQTPRYRASGMPRARCFTKRVLPDVSGGDSRAGGSQSATVYLYFRSKEKMLFDPVRQDLAFQFDQYALLTALKRVSLPSSRNWLATFRDELDKRKVSLSLFWTGSMMAGYMTEAVECHRDGIIPKLGARFAGFDLPALGRDDREIQRAECYMMIFIIEGVATNCHEKSARPNLKIGIDLTARMLLHFLDRGEPAAR</sequence>
<evidence type="ECO:0000313" key="3">
    <source>
        <dbReference type="Proteomes" id="UP001556118"/>
    </source>
</evidence>
<comment type="caution">
    <text evidence="2">The sequence shown here is derived from an EMBL/GenBank/DDBJ whole genome shotgun (WGS) entry which is preliminary data.</text>
</comment>
<evidence type="ECO:0008006" key="4">
    <source>
        <dbReference type="Google" id="ProtNLM"/>
    </source>
</evidence>
<organism evidence="2 3">
    <name type="scientific">Novosphingobium rhizovicinum</name>
    <dbReference type="NCBI Taxonomy" id="3228928"/>
    <lineage>
        <taxon>Bacteria</taxon>
        <taxon>Pseudomonadati</taxon>
        <taxon>Pseudomonadota</taxon>
        <taxon>Alphaproteobacteria</taxon>
        <taxon>Sphingomonadales</taxon>
        <taxon>Sphingomonadaceae</taxon>
        <taxon>Novosphingobium</taxon>
    </lineage>
</organism>
<protein>
    <recommendedName>
        <fullName evidence="4">TetR family transcriptional regulator</fullName>
    </recommendedName>
</protein>
<keyword evidence="3" id="KW-1185">Reference proteome</keyword>
<feature type="region of interest" description="Disordered" evidence="1">
    <location>
        <begin position="1"/>
        <end position="21"/>
    </location>
</feature>
<name>A0ABV3RBL5_9SPHN</name>